<reference evidence="1 2" key="1">
    <citation type="submission" date="2019-07" db="EMBL/GenBank/DDBJ databases">
        <title>Whole genome shotgun sequence of Cellulomonas soli NBRC 109434.</title>
        <authorList>
            <person name="Hosoyama A."/>
            <person name="Uohara A."/>
            <person name="Ohji S."/>
            <person name="Ichikawa N."/>
        </authorList>
    </citation>
    <scope>NUCLEOTIDE SEQUENCE [LARGE SCALE GENOMIC DNA]</scope>
    <source>
        <strain evidence="1 2">NBRC 109434</strain>
    </source>
</reference>
<accession>A0A512PEJ1</accession>
<sequence length="251" mass="26800">MSALTLQSASRATDAGWLAAADIAHITSALGVQYRLVGGLAVTLLVHHHGADGLAPARETADADLGVPFDVCGDERLLQALVGAGYVQVQGNRFVRIDGERELVIDVLAPSYEGRLVTSQQHGPLVVDEVPGLHTALMEPPTEVEIAAVLTDRTEIWAVLLLPDVAAAIVMKALAYKGRFAKSDAIDIHRLLETANLAGRTVDDWPSRTDARDASVVLHDWFGTSRPPRHLTGTAAARTRLLVKRVVPPPG</sequence>
<dbReference type="Proteomes" id="UP000321798">
    <property type="component" value="Unassembled WGS sequence"/>
</dbReference>
<comment type="caution">
    <text evidence="1">The sequence shown here is derived from an EMBL/GenBank/DDBJ whole genome shotgun (WGS) entry which is preliminary data.</text>
</comment>
<dbReference type="OrthoDB" id="3354261at2"/>
<proteinExistence type="predicted"/>
<organism evidence="1 2">
    <name type="scientific">Cellulomonas soli</name>
    <dbReference type="NCBI Taxonomy" id="931535"/>
    <lineage>
        <taxon>Bacteria</taxon>
        <taxon>Bacillati</taxon>
        <taxon>Actinomycetota</taxon>
        <taxon>Actinomycetes</taxon>
        <taxon>Micrococcales</taxon>
        <taxon>Cellulomonadaceae</taxon>
        <taxon>Cellulomonas</taxon>
    </lineage>
</organism>
<evidence type="ECO:0000313" key="1">
    <source>
        <dbReference type="EMBL" id="GEP69624.1"/>
    </source>
</evidence>
<dbReference type="AlphaFoldDB" id="A0A512PEJ1"/>
<keyword evidence="2" id="KW-1185">Reference proteome</keyword>
<dbReference type="EMBL" id="BKAL01000007">
    <property type="protein sequence ID" value="GEP69624.1"/>
    <property type="molecule type" value="Genomic_DNA"/>
</dbReference>
<evidence type="ECO:0000313" key="2">
    <source>
        <dbReference type="Proteomes" id="UP000321798"/>
    </source>
</evidence>
<name>A0A512PEJ1_9CELL</name>
<dbReference type="RefSeq" id="WP_146953371.1">
    <property type="nucleotide sequence ID" value="NZ_BAABBJ010000007.1"/>
</dbReference>
<gene>
    <name evidence="1" type="ORF">CSO01_23390</name>
</gene>
<protein>
    <submittedName>
        <fullName evidence="1">Uncharacterized protein</fullName>
    </submittedName>
</protein>